<comment type="caution">
    <text evidence="2">The sequence shown here is derived from an EMBL/GenBank/DDBJ whole genome shotgun (WGS) entry which is preliminary data.</text>
</comment>
<proteinExistence type="predicted"/>
<sequence>MVNFEEIASKIVKKSIATAACIDDRFVEPFDNDSEELDLDRTKKLYSTFKENGCLLDINRYNEEYNSNRIDSIIDNKDLLILDWELTESDPKYTSSLEILEQAVNKDNLLFVCIYTHITEADIANKIVPQLDAYFSGIKEENMNELYENILEDLDDKLGVDGDIFFKELKSACFNECMNLNKKVVYSEIQKLIEKNELEKDALGKINNILKKYLKLDGLTVEDPITLIKNIFIYQDNFYRYVGQSKYKVNYIEENALFIGTTLVLINSKNIEPKELYSNLANTIIKRPSSIFSLLGLEMRTRYRNCALSIGKDMIDIEEDAFLYFYNQIHDKEIFEELMRKIWNDKISFKLLAEESNFISLLEDKISRTKAEIDKFPTLKDSKFHLSKLNAYFSQSKINRLNKKIRFGDIFEMNYDMDSSDQHKEFLLCITPHCDCARPSKIDNNFYFVKGLALNNNELNTALANAEKDYYSFTTLNNEALCIKWQYKMFTIHIKEENNNVDNEISGYYKSKKIRLKHLNLQEENYTQRIANVASSDASRVGITFSQIVNC</sequence>
<name>A0ABW8S1X7_9CLOT</name>
<accession>A0ABW8S1X7</accession>
<reference evidence="2 3" key="1">
    <citation type="submission" date="2024-11" db="EMBL/GenBank/DDBJ databases">
        <authorList>
            <person name="Heng Y.C."/>
            <person name="Lim A.C.H."/>
            <person name="Lee J.K.Y."/>
            <person name="Kittelmann S."/>
        </authorList>
    </citation>
    <scope>NUCLEOTIDE SEQUENCE [LARGE SCALE GENOMIC DNA]</scope>
    <source>
        <strain evidence="2 3">WILCCON 0112</strain>
    </source>
</reference>
<evidence type="ECO:0000313" key="3">
    <source>
        <dbReference type="Proteomes" id="UP001623600"/>
    </source>
</evidence>
<protein>
    <submittedName>
        <fullName evidence="2">Response regulator receiver domain</fullName>
    </submittedName>
</protein>
<dbReference type="Pfam" id="PF19192">
    <property type="entry name" value="Response_reg_2"/>
    <property type="match status" value="1"/>
</dbReference>
<evidence type="ECO:0000259" key="1">
    <source>
        <dbReference type="Pfam" id="PF19192"/>
    </source>
</evidence>
<gene>
    <name evidence="2" type="ORF">ACJDTP_06695</name>
</gene>
<organism evidence="2 3">
    <name type="scientific">Candidatus Clostridium helianthi</name>
    <dbReference type="NCBI Taxonomy" id="3381660"/>
    <lineage>
        <taxon>Bacteria</taxon>
        <taxon>Bacillati</taxon>
        <taxon>Bacillota</taxon>
        <taxon>Clostridia</taxon>
        <taxon>Eubacteriales</taxon>
        <taxon>Clostridiaceae</taxon>
        <taxon>Clostridium</taxon>
    </lineage>
</organism>
<keyword evidence="3" id="KW-1185">Reference proteome</keyword>
<dbReference type="InterPro" id="IPR043834">
    <property type="entry name" value="REC"/>
</dbReference>
<dbReference type="EMBL" id="JBJIAB010000006">
    <property type="protein sequence ID" value="MFL0164759.1"/>
    <property type="molecule type" value="Genomic_DNA"/>
</dbReference>
<feature type="domain" description="Response receiver" evidence="1">
    <location>
        <begin position="16"/>
        <end position="144"/>
    </location>
</feature>
<evidence type="ECO:0000313" key="2">
    <source>
        <dbReference type="EMBL" id="MFL0164759.1"/>
    </source>
</evidence>
<dbReference type="RefSeq" id="WP_406760814.1">
    <property type="nucleotide sequence ID" value="NZ_JBJIAB010000006.1"/>
</dbReference>
<dbReference type="Proteomes" id="UP001623600">
    <property type="component" value="Unassembled WGS sequence"/>
</dbReference>